<protein>
    <submittedName>
        <fullName evidence="2">Uncharacterized protein</fullName>
    </submittedName>
</protein>
<keyword evidence="1" id="KW-0812">Transmembrane</keyword>
<gene>
    <name evidence="2" type="ORF">LHA_1526</name>
</gene>
<evidence type="ECO:0000313" key="2">
    <source>
        <dbReference type="EMBL" id="CEK10567.1"/>
    </source>
</evidence>
<keyword evidence="3" id="KW-1185">Reference proteome</keyword>
<dbReference type="Proteomes" id="UP000032803">
    <property type="component" value="Chromosome I"/>
</dbReference>
<keyword evidence="1" id="KW-0472">Membrane</keyword>
<dbReference type="AlphaFoldDB" id="A0A0A8UU08"/>
<dbReference type="EMBL" id="LN681225">
    <property type="protein sequence ID" value="CEK10567.1"/>
    <property type="molecule type" value="Genomic_DNA"/>
</dbReference>
<dbReference type="STRING" id="449.LHA_1526"/>
<name>A0A0A8UU08_LEGHA</name>
<keyword evidence="1" id="KW-1133">Transmembrane helix</keyword>
<organism evidence="2 3">
    <name type="scientific">Legionella hackeliae</name>
    <dbReference type="NCBI Taxonomy" id="449"/>
    <lineage>
        <taxon>Bacteria</taxon>
        <taxon>Pseudomonadati</taxon>
        <taxon>Pseudomonadota</taxon>
        <taxon>Gammaproteobacteria</taxon>
        <taxon>Legionellales</taxon>
        <taxon>Legionellaceae</taxon>
        <taxon>Legionella</taxon>
    </lineage>
</organism>
<proteinExistence type="predicted"/>
<accession>A0A0A8UU08</accession>
<dbReference type="HOGENOM" id="CLU_2081865_0_0_6"/>
<evidence type="ECO:0000313" key="3">
    <source>
        <dbReference type="Proteomes" id="UP000032803"/>
    </source>
</evidence>
<sequence length="117" mass="13608">MNFLSLLNGVQQVHITILVVLLRLMVLEVILGLKQAFKTFFVALAYKTIINGRNLDKDSILVQKTKSSRALYQKRSPNFFSQLFFFFSSTEKMFKEVKNELEKERVVEVDKSKFPKA</sequence>
<dbReference type="KEGG" id="lha:LHA_1526"/>
<feature type="transmembrane region" description="Helical" evidence="1">
    <location>
        <begin position="12"/>
        <end position="31"/>
    </location>
</feature>
<reference evidence="3" key="1">
    <citation type="submission" date="2014-09" db="EMBL/GenBank/DDBJ databases">
        <authorList>
            <person name="Gomez-Valero L."/>
        </authorList>
    </citation>
    <scope>NUCLEOTIDE SEQUENCE [LARGE SCALE GENOMIC DNA]</scope>
    <source>
        <strain evidence="3">ATCC35250</strain>
    </source>
</reference>
<evidence type="ECO:0000256" key="1">
    <source>
        <dbReference type="SAM" id="Phobius"/>
    </source>
</evidence>
<dbReference type="RefSeq" id="WP_045105919.1">
    <property type="nucleotide sequence ID" value="NZ_LN681225.1"/>
</dbReference>
<dbReference type="PATRIC" id="fig|449.7.peg.746"/>